<accession>A0A9N8VD46</accession>
<proteinExistence type="predicted"/>
<dbReference type="Proteomes" id="UP000789405">
    <property type="component" value="Unassembled WGS sequence"/>
</dbReference>
<protein>
    <submittedName>
        <fullName evidence="1">14665_t:CDS:1</fullName>
    </submittedName>
</protein>
<dbReference type="AlphaFoldDB" id="A0A9N8VD46"/>
<comment type="caution">
    <text evidence="1">The sequence shown here is derived from an EMBL/GenBank/DDBJ whole genome shotgun (WGS) entry which is preliminary data.</text>
</comment>
<evidence type="ECO:0000313" key="1">
    <source>
        <dbReference type="EMBL" id="CAG8445676.1"/>
    </source>
</evidence>
<name>A0A9N8VD46_9GLOM</name>
<sequence length="48" mass="5246">MSLPSTSTADAKNEQANMVYNFDWSSTSLGPIDLWEPAIKTAMAHPYG</sequence>
<evidence type="ECO:0000313" key="2">
    <source>
        <dbReference type="Proteomes" id="UP000789405"/>
    </source>
</evidence>
<dbReference type="OrthoDB" id="2465010at2759"/>
<dbReference type="EMBL" id="CAJVPY010000034">
    <property type="protein sequence ID" value="CAG8445676.1"/>
    <property type="molecule type" value="Genomic_DNA"/>
</dbReference>
<keyword evidence="2" id="KW-1185">Reference proteome</keyword>
<organism evidence="1 2">
    <name type="scientific">Dentiscutata erythropus</name>
    <dbReference type="NCBI Taxonomy" id="1348616"/>
    <lineage>
        <taxon>Eukaryota</taxon>
        <taxon>Fungi</taxon>
        <taxon>Fungi incertae sedis</taxon>
        <taxon>Mucoromycota</taxon>
        <taxon>Glomeromycotina</taxon>
        <taxon>Glomeromycetes</taxon>
        <taxon>Diversisporales</taxon>
        <taxon>Gigasporaceae</taxon>
        <taxon>Dentiscutata</taxon>
    </lineage>
</organism>
<gene>
    <name evidence="1" type="ORF">DERYTH_LOCUS185</name>
</gene>
<reference evidence="1" key="1">
    <citation type="submission" date="2021-06" db="EMBL/GenBank/DDBJ databases">
        <authorList>
            <person name="Kallberg Y."/>
            <person name="Tangrot J."/>
            <person name="Rosling A."/>
        </authorList>
    </citation>
    <scope>NUCLEOTIDE SEQUENCE</scope>
    <source>
        <strain evidence="1">MA453B</strain>
    </source>
</reference>